<name>A0A2M9Y4G3_9LEPT</name>
<dbReference type="Gene3D" id="3.40.1190.10">
    <property type="entry name" value="Mur-like, catalytic domain"/>
    <property type="match status" value="1"/>
</dbReference>
<dbReference type="Pfam" id="PF01225">
    <property type="entry name" value="Mur_ligase"/>
    <property type="match status" value="1"/>
</dbReference>
<dbReference type="PANTHER" id="PTHR43445:SF5">
    <property type="entry name" value="UDP-N-ACETYLMURAMATE--L-ALANYL-GAMMA-D-GLUTAMYL-MESO-2,6-DIAMINOHEPTANDIOATE LIGASE"/>
    <property type="match status" value="1"/>
</dbReference>
<dbReference type="GO" id="GO:0005524">
    <property type="term" value="F:ATP binding"/>
    <property type="evidence" value="ECO:0007669"/>
    <property type="project" value="InterPro"/>
</dbReference>
<organism evidence="3 4">
    <name type="scientific">Leptospira brenneri</name>
    <dbReference type="NCBI Taxonomy" id="2023182"/>
    <lineage>
        <taxon>Bacteria</taxon>
        <taxon>Pseudomonadati</taxon>
        <taxon>Spirochaetota</taxon>
        <taxon>Spirochaetia</taxon>
        <taxon>Leptospirales</taxon>
        <taxon>Leptospiraceae</taxon>
        <taxon>Leptospira</taxon>
    </lineage>
</organism>
<dbReference type="InterPro" id="IPR000713">
    <property type="entry name" value="Mur_ligase_N"/>
</dbReference>
<keyword evidence="3" id="KW-0436">Ligase</keyword>
<evidence type="ECO:0000259" key="2">
    <source>
        <dbReference type="Pfam" id="PF08245"/>
    </source>
</evidence>
<feature type="domain" description="Mur ligase N-terminal catalytic" evidence="1">
    <location>
        <begin position="3"/>
        <end position="97"/>
    </location>
</feature>
<dbReference type="InterPro" id="IPR050061">
    <property type="entry name" value="MurCDEF_pg_biosynth"/>
</dbReference>
<evidence type="ECO:0000313" key="4">
    <source>
        <dbReference type="Proteomes" id="UP000297891"/>
    </source>
</evidence>
<accession>A0A2M9Y4G3</accession>
<feature type="domain" description="Mur ligase central" evidence="2">
    <location>
        <begin position="107"/>
        <end position="282"/>
    </location>
</feature>
<evidence type="ECO:0000313" key="3">
    <source>
        <dbReference type="EMBL" id="TGK96574.1"/>
    </source>
</evidence>
<dbReference type="OrthoDB" id="9804126at2"/>
<reference evidence="3" key="1">
    <citation type="journal article" date="2019" name="PLoS Negl. Trop. Dis.">
        <title>Revisiting the worldwide diversity of Leptospira species in the environment.</title>
        <authorList>
            <person name="Vincent A.T."/>
            <person name="Schiettekatte O."/>
            <person name="Bourhy P."/>
            <person name="Veyrier F.J."/>
            <person name="Picardeau M."/>
        </authorList>
    </citation>
    <scope>NUCLEOTIDE SEQUENCE [LARGE SCALE GENOMIC DNA]</scope>
    <source>
        <strain evidence="3">201800277</strain>
    </source>
</reference>
<evidence type="ECO:0000259" key="1">
    <source>
        <dbReference type="Pfam" id="PF01225"/>
    </source>
</evidence>
<dbReference type="AlphaFoldDB" id="A0A2M9Y4G3"/>
<keyword evidence="4" id="KW-1185">Reference proteome</keyword>
<dbReference type="SUPFAM" id="SSF53244">
    <property type="entry name" value="MurD-like peptide ligases, peptide-binding domain"/>
    <property type="match status" value="1"/>
</dbReference>
<dbReference type="SUPFAM" id="SSF53623">
    <property type="entry name" value="MurD-like peptide ligases, catalytic domain"/>
    <property type="match status" value="1"/>
</dbReference>
<dbReference type="RefSeq" id="WP_100789752.1">
    <property type="nucleotide sequence ID" value="NZ_NPDQ01000002.1"/>
</dbReference>
<dbReference type="GO" id="GO:0016881">
    <property type="term" value="F:acid-amino acid ligase activity"/>
    <property type="evidence" value="ECO:0007669"/>
    <property type="project" value="InterPro"/>
</dbReference>
<dbReference type="Pfam" id="PF08245">
    <property type="entry name" value="Mur_ligase_M"/>
    <property type="match status" value="1"/>
</dbReference>
<dbReference type="Gene3D" id="3.40.50.720">
    <property type="entry name" value="NAD(P)-binding Rossmann-like Domain"/>
    <property type="match status" value="1"/>
</dbReference>
<protein>
    <submittedName>
        <fullName evidence="3">UDP-N-acetylmuramate--alanine ligase</fullName>
    </submittedName>
</protein>
<dbReference type="Gene3D" id="3.90.190.20">
    <property type="entry name" value="Mur ligase, C-terminal domain"/>
    <property type="match status" value="1"/>
</dbReference>
<dbReference type="PANTHER" id="PTHR43445">
    <property type="entry name" value="UDP-N-ACETYLMURAMATE--L-ALANINE LIGASE-RELATED"/>
    <property type="match status" value="1"/>
</dbReference>
<gene>
    <name evidence="3" type="ORF">EHQ30_08240</name>
</gene>
<sequence>MKIFMVGIGGIAMGNLAYMLKQQGHDVSGSDQNLYPPMSDKLVEWGLSPKSGYHKENVKGADLVIIGNAISRGNPEVEEVLNTGMEYMSMAQAIGTFFLKGKKPIVISGTHGKTTTTFLTHWILESIGLKPGLFVGGIRKDGYPGFAIGEGDYFVIEGDEYDSAFFDKSSKFLHYRPYYLAMNALDFDHADIFADLSAIKTMFKRLLNLVPGRGKVFYWKGSKNLVEITKEYKHAPVESFDLGDKNSIFKFEKGVLSEIRTKAKLKPSLIGSHNYRNVEVATRICLEIAPQKRKEIIEAVESFPGVKRRQENLFVSEKSLLVEDFAHHPVAIQETIKAHKEAYPGYKIIALFEPRSATSHRNVFQDDFAKCFKGSDVSVITEVYQVDKVNKSLRLNVKKLVKDIAKNTKKEALYAKDPKEIPTILKKILPKFQKEKVIILAMSNGAFGGIYPELKSLIELRESV</sequence>
<comment type="caution">
    <text evidence="3">The sequence shown here is derived from an EMBL/GenBank/DDBJ whole genome shotgun (WGS) entry which is preliminary data.</text>
</comment>
<dbReference type="InterPro" id="IPR036615">
    <property type="entry name" value="Mur_ligase_C_dom_sf"/>
</dbReference>
<dbReference type="EMBL" id="RQFP01000001">
    <property type="protein sequence ID" value="TGK96574.1"/>
    <property type="molecule type" value="Genomic_DNA"/>
</dbReference>
<dbReference type="InterPro" id="IPR013221">
    <property type="entry name" value="Mur_ligase_cen"/>
</dbReference>
<dbReference type="Proteomes" id="UP000297891">
    <property type="component" value="Unassembled WGS sequence"/>
</dbReference>
<dbReference type="InterPro" id="IPR036565">
    <property type="entry name" value="Mur-like_cat_sf"/>
</dbReference>
<dbReference type="SUPFAM" id="SSF51984">
    <property type="entry name" value="MurCD N-terminal domain"/>
    <property type="match status" value="1"/>
</dbReference>
<proteinExistence type="predicted"/>